<gene>
    <name evidence="2" type="ORF">SAMN05216229_103160</name>
</gene>
<reference evidence="3" key="1">
    <citation type="submission" date="2016-10" db="EMBL/GenBank/DDBJ databases">
        <authorList>
            <person name="Varghese N."/>
            <person name="Submissions S."/>
        </authorList>
    </citation>
    <scope>NUCLEOTIDE SEQUENCE [LARGE SCALE GENOMIC DNA]</scope>
    <source>
        <strain evidence="3">JCM 18195</strain>
    </source>
</reference>
<dbReference type="EMBL" id="FOXM01000003">
    <property type="protein sequence ID" value="SFP53512.1"/>
    <property type="molecule type" value="Genomic_DNA"/>
</dbReference>
<dbReference type="RefSeq" id="WP_139231019.1">
    <property type="nucleotide sequence ID" value="NZ_FOXM01000003.1"/>
</dbReference>
<feature type="transmembrane region" description="Helical" evidence="1">
    <location>
        <begin position="265"/>
        <end position="284"/>
    </location>
</feature>
<organism evidence="2 3">
    <name type="scientific">Geopseudomonas sagittaria</name>
    <dbReference type="NCBI Taxonomy" id="1135990"/>
    <lineage>
        <taxon>Bacteria</taxon>
        <taxon>Pseudomonadati</taxon>
        <taxon>Pseudomonadota</taxon>
        <taxon>Gammaproteobacteria</taxon>
        <taxon>Pseudomonadales</taxon>
        <taxon>Pseudomonadaceae</taxon>
        <taxon>Geopseudomonas</taxon>
    </lineage>
</organism>
<dbReference type="SUPFAM" id="SSF52096">
    <property type="entry name" value="ClpP/crotonase"/>
    <property type="match status" value="1"/>
</dbReference>
<dbReference type="InterPro" id="IPR029045">
    <property type="entry name" value="ClpP/crotonase-like_dom_sf"/>
</dbReference>
<feature type="transmembrane region" description="Helical" evidence="1">
    <location>
        <begin position="195"/>
        <end position="218"/>
    </location>
</feature>
<sequence>MYNTSLMNTTASQLGFWSAGFIIPMVASSILLQFAGSPKRKPGTSITLRVLSILVAAFFVYAGYVGGGEQINPGGLLAFLVTVAWAIKQHLTHKTASQPIQADAAEQHGSIQELELQIRGRLLCAKCGTDNSTEAGYCYKCGTQLSQVESPSAGLLHLRETVKGATESTSNTRRPSARKTNFLVTHWRGDYSLGFSYWVIGSLLTIVVVAISAATGSINGLRELGPRTSGAVILAFYGFIIPLSLWQLVGIWRSANKHSQRGGKAIWASLAKVMVILGLLRAAVDFTTMGVPLISEGAKLLAGLDSTPPHAIRLLRDGTELELAGGMPFGTTDAIKKFLDAAPAIQVIHLNSQGGRMNEAYQLYKTIKEKGLITYTSADCVSACSFAFLAGRERYLGESGRLGFHSMSLGELSGEALKEINDEFRRTLKDHGAPNSFIDHALSTSPKDMWYPSKDELLRAKIIDSVVDSRHFGLSGVTQWRDAQKIESGLLTNPAFSALAQYDQPNYARLRNIFVAGIQKGRAEIEIQNEIRSIFLGELIPTYLKKAPNEALIRYWRSQIAQMIHLAKLNPQYCTDFAYPELAKSTLDFQHLLPKDMLIENFDALAAVIKGARTNPQESGSTPQIQSDLEAAVMRVVQEYPWTLEVLANPANHKDDPASLCAAIIALYSEVLAIPSGSRSGPALRNMLSE</sequence>
<dbReference type="AlphaFoldDB" id="A0A1I5R4S8"/>
<feature type="transmembrane region" description="Helical" evidence="1">
    <location>
        <begin position="14"/>
        <end position="34"/>
    </location>
</feature>
<dbReference type="Gene3D" id="3.90.226.10">
    <property type="entry name" value="2-enoyl-CoA Hydratase, Chain A, domain 1"/>
    <property type="match status" value="1"/>
</dbReference>
<feature type="transmembrane region" description="Helical" evidence="1">
    <location>
        <begin position="46"/>
        <end position="64"/>
    </location>
</feature>
<keyword evidence="1" id="KW-0472">Membrane</keyword>
<keyword evidence="1" id="KW-0812">Transmembrane</keyword>
<protein>
    <submittedName>
        <fullName evidence="2">Uncharacterized protein</fullName>
    </submittedName>
</protein>
<keyword evidence="1" id="KW-1133">Transmembrane helix</keyword>
<evidence type="ECO:0000256" key="1">
    <source>
        <dbReference type="SAM" id="Phobius"/>
    </source>
</evidence>
<name>A0A1I5R4S8_9GAMM</name>
<evidence type="ECO:0000313" key="2">
    <source>
        <dbReference type="EMBL" id="SFP53512.1"/>
    </source>
</evidence>
<keyword evidence="3" id="KW-1185">Reference proteome</keyword>
<feature type="transmembrane region" description="Helical" evidence="1">
    <location>
        <begin position="230"/>
        <end position="253"/>
    </location>
</feature>
<accession>A0A1I5R4S8</accession>
<dbReference type="OrthoDB" id="5935280at2"/>
<proteinExistence type="predicted"/>
<evidence type="ECO:0000313" key="3">
    <source>
        <dbReference type="Proteomes" id="UP000243084"/>
    </source>
</evidence>
<dbReference type="Proteomes" id="UP000243084">
    <property type="component" value="Unassembled WGS sequence"/>
</dbReference>